<dbReference type="Gene3D" id="3.40.350.10">
    <property type="entry name" value="Creatinase/prolidase N-terminal domain"/>
    <property type="match status" value="1"/>
</dbReference>
<dbReference type="EMBL" id="JAUESC010000003">
    <property type="protein sequence ID" value="KAK0602724.1"/>
    <property type="molecule type" value="Genomic_DNA"/>
</dbReference>
<reference evidence="7" key="2">
    <citation type="submission" date="2023-06" db="EMBL/GenBank/DDBJ databases">
        <authorList>
            <person name="Swenson N.G."/>
            <person name="Wegrzyn J.L."/>
            <person name="Mcevoy S.L."/>
        </authorList>
    </citation>
    <scope>NUCLEOTIDE SEQUENCE</scope>
    <source>
        <strain evidence="7">NS2018</strain>
        <tissue evidence="7">Leaf</tissue>
    </source>
</reference>
<dbReference type="GO" id="GO:0006508">
    <property type="term" value="P:proteolysis"/>
    <property type="evidence" value="ECO:0007669"/>
    <property type="project" value="TreeGrafter"/>
</dbReference>
<evidence type="ECO:0000256" key="2">
    <source>
        <dbReference type="ARBA" id="ARBA00008766"/>
    </source>
</evidence>
<comment type="cofactor">
    <cofactor evidence="1">
        <name>Mn(2+)</name>
        <dbReference type="ChEBI" id="CHEBI:29035"/>
    </cofactor>
</comment>
<dbReference type="InterPro" id="IPR036758">
    <property type="entry name" value="At5g01610-like"/>
</dbReference>
<dbReference type="InterPro" id="IPR029149">
    <property type="entry name" value="Creatin/AminoP/Spt16_N"/>
</dbReference>
<dbReference type="SUPFAM" id="SSF53092">
    <property type="entry name" value="Creatinase/prolidase N-terminal domain"/>
    <property type="match status" value="1"/>
</dbReference>
<dbReference type="AlphaFoldDB" id="A0AA39VYA4"/>
<evidence type="ECO:0000313" key="8">
    <source>
        <dbReference type="Proteomes" id="UP001168877"/>
    </source>
</evidence>
<keyword evidence="5" id="KW-0464">Manganese</keyword>
<dbReference type="Pfam" id="PF04398">
    <property type="entry name" value="DUF538"/>
    <property type="match status" value="1"/>
</dbReference>
<protein>
    <recommendedName>
        <fullName evidence="6">Aminopeptidase P N-terminal domain-containing protein</fullName>
    </recommendedName>
</protein>
<keyword evidence="8" id="KW-1185">Reference proteome</keyword>
<keyword evidence="3" id="KW-0479">Metal-binding</keyword>
<feature type="domain" description="Aminopeptidase P N-terminal" evidence="6">
    <location>
        <begin position="203"/>
        <end position="332"/>
    </location>
</feature>
<dbReference type="InterPro" id="IPR000994">
    <property type="entry name" value="Pept_M24"/>
</dbReference>
<evidence type="ECO:0000256" key="4">
    <source>
        <dbReference type="ARBA" id="ARBA00022801"/>
    </source>
</evidence>
<accession>A0AA39VYA4</accession>
<dbReference type="GO" id="GO:0005739">
    <property type="term" value="C:mitochondrion"/>
    <property type="evidence" value="ECO:0007669"/>
    <property type="project" value="TreeGrafter"/>
</dbReference>
<dbReference type="Gene3D" id="3.90.230.10">
    <property type="entry name" value="Creatinase/methionine aminopeptidase superfamily"/>
    <property type="match status" value="1"/>
</dbReference>
<dbReference type="PANTHER" id="PTHR43226:SF4">
    <property type="entry name" value="XAA-PRO AMINOPEPTIDASE 3"/>
    <property type="match status" value="1"/>
</dbReference>
<dbReference type="SMART" id="SM01011">
    <property type="entry name" value="AMP_N"/>
    <property type="match status" value="1"/>
</dbReference>
<organism evidence="7 8">
    <name type="scientific">Acer saccharum</name>
    <name type="common">Sugar maple</name>
    <dbReference type="NCBI Taxonomy" id="4024"/>
    <lineage>
        <taxon>Eukaryota</taxon>
        <taxon>Viridiplantae</taxon>
        <taxon>Streptophyta</taxon>
        <taxon>Embryophyta</taxon>
        <taxon>Tracheophyta</taxon>
        <taxon>Spermatophyta</taxon>
        <taxon>Magnoliopsida</taxon>
        <taxon>eudicotyledons</taxon>
        <taxon>Gunneridae</taxon>
        <taxon>Pentapetalae</taxon>
        <taxon>rosids</taxon>
        <taxon>malvids</taxon>
        <taxon>Sapindales</taxon>
        <taxon>Sapindaceae</taxon>
        <taxon>Hippocastanoideae</taxon>
        <taxon>Acereae</taxon>
        <taxon>Acer</taxon>
    </lineage>
</organism>
<reference evidence="7" key="1">
    <citation type="journal article" date="2022" name="Plant J.">
        <title>Strategies of tolerance reflected in two North American maple genomes.</title>
        <authorList>
            <person name="McEvoy S.L."/>
            <person name="Sezen U.U."/>
            <person name="Trouern-Trend A."/>
            <person name="McMahon S.M."/>
            <person name="Schaberg P.G."/>
            <person name="Yang J."/>
            <person name="Wegrzyn J.L."/>
            <person name="Swenson N.G."/>
        </authorList>
    </citation>
    <scope>NUCLEOTIDE SEQUENCE</scope>
    <source>
        <strain evidence="7">NS2018</strain>
    </source>
</reference>
<dbReference type="SUPFAM" id="SSF141562">
    <property type="entry name" value="At5g01610-like"/>
    <property type="match status" value="1"/>
</dbReference>
<gene>
    <name evidence="7" type="ORF">LWI29_036349</name>
</gene>
<keyword evidence="4" id="KW-0378">Hydrolase</keyword>
<evidence type="ECO:0000313" key="7">
    <source>
        <dbReference type="EMBL" id="KAK0602724.1"/>
    </source>
</evidence>
<comment type="similarity">
    <text evidence="2">Belongs to the peptidase M24B family.</text>
</comment>
<dbReference type="GO" id="GO:0070006">
    <property type="term" value="F:metalloaminopeptidase activity"/>
    <property type="evidence" value="ECO:0007669"/>
    <property type="project" value="InterPro"/>
</dbReference>
<proteinExistence type="inferred from homology"/>
<evidence type="ECO:0000256" key="3">
    <source>
        <dbReference type="ARBA" id="ARBA00022723"/>
    </source>
</evidence>
<name>A0AA39VYA4_ACESA</name>
<dbReference type="InterPro" id="IPR007493">
    <property type="entry name" value="DUF538"/>
</dbReference>
<dbReference type="Pfam" id="PF00557">
    <property type="entry name" value="Peptidase_M24"/>
    <property type="match status" value="1"/>
</dbReference>
<dbReference type="InterPro" id="IPR036005">
    <property type="entry name" value="Creatinase/aminopeptidase-like"/>
</dbReference>
<dbReference type="PANTHER" id="PTHR43226">
    <property type="entry name" value="XAA-PRO AMINOPEPTIDASE 3"/>
    <property type="match status" value="1"/>
</dbReference>
<dbReference type="SUPFAM" id="SSF55920">
    <property type="entry name" value="Creatinase/aminopeptidase"/>
    <property type="match status" value="1"/>
</dbReference>
<evidence type="ECO:0000259" key="6">
    <source>
        <dbReference type="SMART" id="SM01011"/>
    </source>
</evidence>
<dbReference type="Proteomes" id="UP001168877">
    <property type="component" value="Unassembled WGS sequence"/>
</dbReference>
<dbReference type="Gene3D" id="2.30.240.10">
    <property type="entry name" value="At5g01610-like"/>
    <property type="match status" value="1"/>
</dbReference>
<comment type="caution">
    <text evidence="7">The sequence shown here is derived from an EMBL/GenBank/DDBJ whole genome shotgun (WGS) entry which is preliminary data.</text>
</comment>
<dbReference type="InterPro" id="IPR007865">
    <property type="entry name" value="Aminopep_P_N"/>
</dbReference>
<evidence type="ECO:0000256" key="1">
    <source>
        <dbReference type="ARBA" id="ARBA00001936"/>
    </source>
</evidence>
<dbReference type="GO" id="GO:0030145">
    <property type="term" value="F:manganese ion binding"/>
    <property type="evidence" value="ECO:0007669"/>
    <property type="project" value="InterPro"/>
</dbReference>
<dbReference type="Pfam" id="PF05195">
    <property type="entry name" value="AMP_N"/>
    <property type="match status" value="1"/>
</dbReference>
<dbReference type="InterPro" id="IPR052433">
    <property type="entry name" value="X-Pro_dipept-like"/>
</dbReference>
<evidence type="ECO:0000256" key="5">
    <source>
        <dbReference type="ARBA" id="ARBA00023211"/>
    </source>
</evidence>
<sequence length="510" mass="56536">MSSLLTEELKAKADICHGDEICQEKSKELLKEMGLPNGLLPLHDIEECGYVRETGHVWLKQKNSINHKFEKIGKSVIYGTEVTAVVEKNKIKKLTGVKTKELLVWVTLCDIYVDDPPTGKITFKTPTGLSRTFPVSAFEVEEEVKEKKEEEVNGAGTAAAASVQVKETIGLRAFSTKKFIDVGQPTPASHPQLMKEGEITPGIGAEEYILRRKRFLELLPEKSVAILAAAPVKMMTDVVPYTYRQDADYLYITGCEQPGGLAVLSHECGLCMFMPETSPHDVNWKGPVAGVEAALETFKAEKAYPMRKIHEILPDMIGRSSKLFHNKEAAAQTLTDLKAFQKADYYGKVKNLSKLTDALRWVKSPAELKLMRESASIACQVRMLRKGLKEIGIVNRNGTDPYNELNPTSIGHYLGMDVHDSSTVSYERTLEPGVVITIEPGLYIPSSFDGPERFRGIGVRIEDEVLITETGYEVLTGSMPKEIKHIESLLNNFSHGMGMESCNNVKAATN</sequence>